<comment type="catalytic activity">
    <reaction evidence="4">
        <text>(sulfur carrier)-H + L-cysteine = (sulfur carrier)-SH + L-alanine</text>
        <dbReference type="Rhea" id="RHEA:43892"/>
        <dbReference type="Rhea" id="RHEA-COMP:14737"/>
        <dbReference type="Rhea" id="RHEA-COMP:14739"/>
        <dbReference type="ChEBI" id="CHEBI:29917"/>
        <dbReference type="ChEBI" id="CHEBI:35235"/>
        <dbReference type="ChEBI" id="CHEBI:57972"/>
        <dbReference type="ChEBI" id="CHEBI:64428"/>
        <dbReference type="EC" id="2.8.1.7"/>
    </reaction>
</comment>
<dbReference type="PANTHER" id="PTHR43586">
    <property type="entry name" value="CYSTEINE DESULFURASE"/>
    <property type="match status" value="1"/>
</dbReference>
<dbReference type="SUPFAM" id="SSF53383">
    <property type="entry name" value="PLP-dependent transferases"/>
    <property type="match status" value="1"/>
</dbReference>
<evidence type="ECO:0000313" key="7">
    <source>
        <dbReference type="EMBL" id="RII31884.1"/>
    </source>
</evidence>
<evidence type="ECO:0000256" key="2">
    <source>
        <dbReference type="ARBA" id="ARBA00010447"/>
    </source>
</evidence>
<feature type="domain" description="Aminotransferase class V" evidence="6">
    <location>
        <begin position="25"/>
        <end position="419"/>
    </location>
</feature>
<evidence type="ECO:0000313" key="8">
    <source>
        <dbReference type="Proteomes" id="UP000265930"/>
    </source>
</evidence>
<dbReference type="InterPro" id="IPR000192">
    <property type="entry name" value="Aminotrans_V_dom"/>
</dbReference>
<dbReference type="Gene3D" id="3.40.640.10">
    <property type="entry name" value="Type I PLP-dependent aspartate aminotransferase-like (Major domain)"/>
    <property type="match status" value="1"/>
</dbReference>
<evidence type="ECO:0000256" key="3">
    <source>
        <dbReference type="ARBA" id="ARBA00022898"/>
    </source>
</evidence>
<dbReference type="Pfam" id="PF00266">
    <property type="entry name" value="Aminotran_5"/>
    <property type="match status" value="1"/>
</dbReference>
<sequence length="459" mass="51166">MNLKDIVVGSDTRAPISGGSTLRYINFDNAATTPPFKKVMEKINEFSEFYSSVHRGSGFKSNLSTEVYEQCKEIVMDFVGADKEVNIAIFLKNATEALNKVANMFNLCEGDIIICSRMEHHSNDLPWRRKAEVHYIDIDENGELNLNHFEMLLKLYGKRVKLVTVTGASNVTGYINPIHEIAKLAHSVGAKLLIDASQLVAHRKLDVKDDNNESHLDFIVFSGHKLYAPFGTAVVIGPKEFFNTAEPDTVGGGMVKIVTDDLVYWEESPTKNEAGTPNLMGAVALATAIKQINDIGMVNIEAHEYFLTKHLLHHIKKIDKIRIYGSTEADKEKRLGVVAFNIDGISHGLVAAILSYEYGIAVRNGCFCSHPYVFRLLNLSSEEIQSHRLSILDNDKSKVPGLVRVSLGLYNTLEDMNELVLALNNISEGKIMEKYTINKEQGVYIPENGYFGFSSPFKL</sequence>
<dbReference type="PANTHER" id="PTHR43586:SF8">
    <property type="entry name" value="CYSTEINE DESULFURASE 1, CHLOROPLASTIC"/>
    <property type="match status" value="1"/>
</dbReference>
<evidence type="ECO:0000256" key="1">
    <source>
        <dbReference type="ARBA" id="ARBA00001933"/>
    </source>
</evidence>
<organism evidence="7 8">
    <name type="scientific">Clostridium chromiireducens</name>
    <dbReference type="NCBI Taxonomy" id="225345"/>
    <lineage>
        <taxon>Bacteria</taxon>
        <taxon>Bacillati</taxon>
        <taxon>Bacillota</taxon>
        <taxon>Clostridia</taxon>
        <taxon>Eubacteriales</taxon>
        <taxon>Clostridiaceae</taxon>
        <taxon>Clostridium</taxon>
    </lineage>
</organism>
<dbReference type="InterPro" id="IPR015424">
    <property type="entry name" value="PyrdxlP-dep_Trfase"/>
</dbReference>
<reference evidence="7 8" key="1">
    <citation type="submission" date="2018-08" db="EMBL/GenBank/DDBJ databases">
        <title>Genome of Clostridium chromiireducens C1, DSM12136.</title>
        <authorList>
            <person name="Xing M."/>
            <person name="Wei Y."/>
            <person name="Ang E.L."/>
            <person name="Zhao H."/>
            <person name="Zhang Y."/>
        </authorList>
    </citation>
    <scope>NUCLEOTIDE SEQUENCE [LARGE SCALE GENOMIC DNA]</scope>
    <source>
        <strain evidence="7 8">C1</strain>
    </source>
</reference>
<dbReference type="InterPro" id="IPR015422">
    <property type="entry name" value="PyrdxlP-dep_Trfase_small"/>
</dbReference>
<name>A0A399IGB8_9CLOT</name>
<comment type="cofactor">
    <cofactor evidence="1 5">
        <name>pyridoxal 5'-phosphate</name>
        <dbReference type="ChEBI" id="CHEBI:597326"/>
    </cofactor>
</comment>
<evidence type="ECO:0000259" key="6">
    <source>
        <dbReference type="Pfam" id="PF00266"/>
    </source>
</evidence>
<proteinExistence type="inferred from homology"/>
<protein>
    <submittedName>
        <fullName evidence="7">Aminotransferase class V-fold PLP-dependent enzyme</fullName>
    </submittedName>
</protein>
<keyword evidence="3" id="KW-0663">Pyridoxal phosphate</keyword>
<dbReference type="InterPro" id="IPR020578">
    <property type="entry name" value="Aminotrans_V_PyrdxlP_BS"/>
</dbReference>
<dbReference type="InterPro" id="IPR015421">
    <property type="entry name" value="PyrdxlP-dep_Trfase_major"/>
</dbReference>
<dbReference type="Proteomes" id="UP000265930">
    <property type="component" value="Unassembled WGS sequence"/>
</dbReference>
<dbReference type="Gene3D" id="3.90.1150.10">
    <property type="entry name" value="Aspartate Aminotransferase, domain 1"/>
    <property type="match status" value="1"/>
</dbReference>
<dbReference type="GO" id="GO:0008483">
    <property type="term" value="F:transaminase activity"/>
    <property type="evidence" value="ECO:0007669"/>
    <property type="project" value="UniProtKB-KW"/>
</dbReference>
<accession>A0A399IGB8</accession>
<evidence type="ECO:0000256" key="4">
    <source>
        <dbReference type="ARBA" id="ARBA00050776"/>
    </source>
</evidence>
<dbReference type="PROSITE" id="PS00595">
    <property type="entry name" value="AA_TRANSFER_CLASS_5"/>
    <property type="match status" value="1"/>
</dbReference>
<evidence type="ECO:0000256" key="5">
    <source>
        <dbReference type="RuleBase" id="RU004504"/>
    </source>
</evidence>
<comment type="caution">
    <text evidence="7">The sequence shown here is derived from an EMBL/GenBank/DDBJ whole genome shotgun (WGS) entry which is preliminary data.</text>
</comment>
<dbReference type="AlphaFoldDB" id="A0A399IGB8"/>
<comment type="similarity">
    <text evidence="2">Belongs to the class-V pyridoxal-phosphate-dependent aminotransferase family. Csd subfamily.</text>
</comment>
<dbReference type="EMBL" id="QXDJ01000012">
    <property type="protein sequence ID" value="RII31884.1"/>
    <property type="molecule type" value="Genomic_DNA"/>
</dbReference>
<keyword evidence="7" id="KW-0808">Transferase</keyword>
<dbReference type="GO" id="GO:0031071">
    <property type="term" value="F:cysteine desulfurase activity"/>
    <property type="evidence" value="ECO:0007669"/>
    <property type="project" value="UniProtKB-EC"/>
</dbReference>
<gene>
    <name evidence="7" type="ORF">D2A34_26060</name>
</gene>
<keyword evidence="7" id="KW-0032">Aminotransferase</keyword>